<accession>A0A8H6M210</accession>
<keyword evidence="2" id="KW-1185">Reference proteome</keyword>
<proteinExistence type="predicted"/>
<sequence length="397" mass="44120">MPVLSLPMEVQSEIVKLLIYPHDVASLALTTSQLGGIARDILWMYHVNNVSALIHLLPHDAYTRNRVGLGSSGTLIQYKDSRMITEDDLIKLKAVCGRMRAISLQDSRIPTTISPVLLNHIRSLGPITPNIRSISTFGCSSRLPISDLLSSFIASTLKKASLSITTSSELSAASKALMGTNLTTLHLDGTDFLPTNIHTLTTLEKTLRSLINLTHIHLVIGETVGDVFIHPLHWLPHLHTLSITLTSRVYASRINSVDGIDSRAFPALVEVILKASPNDISEYILEAFELRGKVKKLILVPLRRCTDQEECMVYLRHMLTVVDLTQTSSCALRSVEVHDMYATTPILPTGMEKPYRHLGGAVKVYHTNGMEHWRLAGKSGLKWDEIEDWDHIGWFGD</sequence>
<evidence type="ECO:0000313" key="1">
    <source>
        <dbReference type="EMBL" id="KAF6748742.1"/>
    </source>
</evidence>
<evidence type="ECO:0000313" key="2">
    <source>
        <dbReference type="Proteomes" id="UP000521943"/>
    </source>
</evidence>
<protein>
    <recommendedName>
        <fullName evidence="3">F-box domain-containing protein</fullName>
    </recommendedName>
</protein>
<dbReference type="AlphaFoldDB" id="A0A8H6M210"/>
<organism evidence="1 2">
    <name type="scientific">Ephemerocybe angulata</name>
    <dbReference type="NCBI Taxonomy" id="980116"/>
    <lineage>
        <taxon>Eukaryota</taxon>
        <taxon>Fungi</taxon>
        <taxon>Dikarya</taxon>
        <taxon>Basidiomycota</taxon>
        <taxon>Agaricomycotina</taxon>
        <taxon>Agaricomycetes</taxon>
        <taxon>Agaricomycetidae</taxon>
        <taxon>Agaricales</taxon>
        <taxon>Agaricineae</taxon>
        <taxon>Psathyrellaceae</taxon>
        <taxon>Ephemerocybe</taxon>
    </lineage>
</organism>
<dbReference type="Proteomes" id="UP000521943">
    <property type="component" value="Unassembled WGS sequence"/>
</dbReference>
<dbReference type="EMBL" id="JACGCI010000068">
    <property type="protein sequence ID" value="KAF6748742.1"/>
    <property type="molecule type" value="Genomic_DNA"/>
</dbReference>
<dbReference type="Gene3D" id="3.80.10.10">
    <property type="entry name" value="Ribonuclease Inhibitor"/>
    <property type="match status" value="1"/>
</dbReference>
<evidence type="ECO:0008006" key="3">
    <source>
        <dbReference type="Google" id="ProtNLM"/>
    </source>
</evidence>
<dbReference type="SUPFAM" id="SSF52047">
    <property type="entry name" value="RNI-like"/>
    <property type="match status" value="1"/>
</dbReference>
<reference evidence="1 2" key="1">
    <citation type="submission" date="2020-07" db="EMBL/GenBank/DDBJ databases">
        <title>Comparative genomics of pyrophilous fungi reveals a link between fire events and developmental genes.</title>
        <authorList>
            <consortium name="DOE Joint Genome Institute"/>
            <person name="Steindorff A.S."/>
            <person name="Carver A."/>
            <person name="Calhoun S."/>
            <person name="Stillman K."/>
            <person name="Liu H."/>
            <person name="Lipzen A."/>
            <person name="Pangilinan J."/>
            <person name="Labutti K."/>
            <person name="Bruns T.D."/>
            <person name="Grigoriev I.V."/>
        </authorList>
    </citation>
    <scope>NUCLEOTIDE SEQUENCE [LARGE SCALE GENOMIC DNA]</scope>
    <source>
        <strain evidence="1 2">CBS 144469</strain>
    </source>
</reference>
<dbReference type="InterPro" id="IPR032675">
    <property type="entry name" value="LRR_dom_sf"/>
</dbReference>
<comment type="caution">
    <text evidence="1">The sequence shown here is derived from an EMBL/GenBank/DDBJ whole genome shotgun (WGS) entry which is preliminary data.</text>
</comment>
<gene>
    <name evidence="1" type="ORF">DFP72DRAFT_1073844</name>
</gene>
<name>A0A8H6M210_9AGAR</name>